<evidence type="ECO:0000256" key="5">
    <source>
        <dbReference type="ARBA" id="ARBA00022598"/>
    </source>
</evidence>
<feature type="transmembrane region" description="Helical" evidence="18">
    <location>
        <begin position="108"/>
        <end position="127"/>
    </location>
</feature>
<keyword evidence="11 18" id="KW-0472">Membrane</keyword>
<evidence type="ECO:0000256" key="2">
    <source>
        <dbReference type="ARBA" id="ARBA00006432"/>
    </source>
</evidence>
<evidence type="ECO:0000256" key="9">
    <source>
        <dbReference type="ARBA" id="ARBA00022989"/>
    </source>
</evidence>
<dbReference type="GO" id="GO:0005524">
    <property type="term" value="F:ATP binding"/>
    <property type="evidence" value="ECO:0007669"/>
    <property type="project" value="UniProtKB-KW"/>
</dbReference>
<dbReference type="Proteomes" id="UP001210925">
    <property type="component" value="Unassembled WGS sequence"/>
</dbReference>
<keyword evidence="7" id="KW-0547">Nucleotide-binding</keyword>
<keyword evidence="21" id="KW-1185">Reference proteome</keyword>
<dbReference type="Gene3D" id="3.30.300.30">
    <property type="match status" value="1"/>
</dbReference>
<keyword evidence="8" id="KW-0067">ATP-binding</keyword>
<dbReference type="PANTHER" id="PTHR43107:SF15">
    <property type="entry name" value="FATTY ACID TRANSPORT PROTEIN 3, ISOFORM A"/>
    <property type="match status" value="1"/>
</dbReference>
<evidence type="ECO:0000256" key="18">
    <source>
        <dbReference type="SAM" id="Phobius"/>
    </source>
</evidence>
<dbReference type="InterPro" id="IPR000873">
    <property type="entry name" value="AMP-dep_synth/lig_dom"/>
</dbReference>
<evidence type="ECO:0000256" key="8">
    <source>
        <dbReference type="ARBA" id="ARBA00022840"/>
    </source>
</evidence>
<evidence type="ECO:0000256" key="10">
    <source>
        <dbReference type="ARBA" id="ARBA00023055"/>
    </source>
</evidence>
<comment type="catalytic activity">
    <reaction evidence="14">
        <text>a very long-chain fatty acid + ATP + CoA = a very long-chain fatty acyl-CoA + AMP + diphosphate</text>
        <dbReference type="Rhea" id="RHEA:54536"/>
        <dbReference type="ChEBI" id="CHEBI:30616"/>
        <dbReference type="ChEBI" id="CHEBI:33019"/>
        <dbReference type="ChEBI" id="CHEBI:57287"/>
        <dbReference type="ChEBI" id="CHEBI:58950"/>
        <dbReference type="ChEBI" id="CHEBI:138261"/>
        <dbReference type="ChEBI" id="CHEBI:456215"/>
    </reaction>
</comment>
<keyword evidence="3" id="KW-0813">Transport</keyword>
<keyword evidence="5 20" id="KW-0436">Ligase</keyword>
<evidence type="ECO:0000256" key="12">
    <source>
        <dbReference type="ARBA" id="ARBA00023140"/>
    </source>
</evidence>
<reference evidence="20" key="1">
    <citation type="submission" date="2020-05" db="EMBL/GenBank/DDBJ databases">
        <title>Phylogenomic resolution of chytrid fungi.</title>
        <authorList>
            <person name="Stajich J.E."/>
            <person name="Amses K."/>
            <person name="Simmons R."/>
            <person name="Seto K."/>
            <person name="Myers J."/>
            <person name="Bonds A."/>
            <person name="Quandt C.A."/>
            <person name="Barry K."/>
            <person name="Liu P."/>
            <person name="Grigoriev I."/>
            <person name="Longcore J.E."/>
            <person name="James T.Y."/>
        </authorList>
    </citation>
    <scope>NUCLEOTIDE SEQUENCE</scope>
    <source>
        <strain evidence="20">PLAUS21</strain>
    </source>
</reference>
<evidence type="ECO:0000259" key="19">
    <source>
        <dbReference type="Pfam" id="PF00501"/>
    </source>
</evidence>
<feature type="transmembrane region" description="Helical" evidence="18">
    <location>
        <begin position="77"/>
        <end position="96"/>
    </location>
</feature>
<protein>
    <recommendedName>
        <fullName evidence="16">Very long-chain fatty acid transport protein</fullName>
    </recommendedName>
    <alternativeName>
        <fullName evidence="17">Very-long-chain acyl-CoA synthetase</fullName>
    </alternativeName>
</protein>
<dbReference type="SUPFAM" id="SSF56801">
    <property type="entry name" value="Acetyl-CoA synthetase-like"/>
    <property type="match status" value="1"/>
</dbReference>
<evidence type="ECO:0000256" key="6">
    <source>
        <dbReference type="ARBA" id="ARBA00022692"/>
    </source>
</evidence>
<keyword evidence="12" id="KW-0576">Peroxisome</keyword>
<dbReference type="InterPro" id="IPR045851">
    <property type="entry name" value="AMP-bd_C_sf"/>
</dbReference>
<dbReference type="InterPro" id="IPR042099">
    <property type="entry name" value="ANL_N_sf"/>
</dbReference>
<dbReference type="FunFam" id="3.40.50.12780:FF:000019">
    <property type="entry name" value="Long-chain fatty acid transporter"/>
    <property type="match status" value="1"/>
</dbReference>
<comment type="subcellular location">
    <subcellularLocation>
        <location evidence="1">Cell membrane</location>
        <topology evidence="1">Multi-pass membrane protein</topology>
    </subcellularLocation>
    <subcellularLocation>
        <location evidence="13">Peroxisome membrane</location>
    </subcellularLocation>
</comment>
<evidence type="ECO:0000256" key="14">
    <source>
        <dbReference type="ARBA" id="ARBA00051585"/>
    </source>
</evidence>
<evidence type="ECO:0000256" key="16">
    <source>
        <dbReference type="ARBA" id="ARBA00068795"/>
    </source>
</evidence>
<dbReference type="AlphaFoldDB" id="A0AAD5UKY8"/>
<evidence type="ECO:0000256" key="11">
    <source>
        <dbReference type="ARBA" id="ARBA00023136"/>
    </source>
</evidence>
<keyword evidence="10" id="KW-0445">Lipid transport</keyword>
<evidence type="ECO:0000313" key="20">
    <source>
        <dbReference type="EMBL" id="KAJ3258052.1"/>
    </source>
</evidence>
<dbReference type="InterPro" id="IPR020845">
    <property type="entry name" value="AMP-binding_CS"/>
</dbReference>
<keyword evidence="4" id="KW-1003">Cell membrane</keyword>
<gene>
    <name evidence="20" type="primary">FADD6</name>
    <name evidence="20" type="ORF">HK103_004045</name>
</gene>
<accession>A0AAD5UKY8</accession>
<dbReference type="GO" id="GO:0044539">
    <property type="term" value="P:long-chain fatty acid import into cell"/>
    <property type="evidence" value="ECO:0007669"/>
    <property type="project" value="TreeGrafter"/>
</dbReference>
<feature type="transmembrane region" description="Helical" evidence="18">
    <location>
        <begin position="12"/>
        <end position="38"/>
    </location>
</feature>
<dbReference type="PANTHER" id="PTHR43107">
    <property type="entry name" value="LONG-CHAIN FATTY ACID TRANSPORT PROTEIN"/>
    <property type="match status" value="1"/>
</dbReference>
<keyword evidence="6 18" id="KW-0812">Transmembrane</keyword>
<evidence type="ECO:0000313" key="21">
    <source>
        <dbReference type="Proteomes" id="UP001210925"/>
    </source>
</evidence>
<feature type="transmembrane region" description="Helical" evidence="18">
    <location>
        <begin position="50"/>
        <end position="71"/>
    </location>
</feature>
<comment type="caution">
    <text evidence="20">The sequence shown here is derived from an EMBL/GenBank/DDBJ whole genome shotgun (WGS) entry which is preliminary data.</text>
</comment>
<evidence type="ECO:0000256" key="13">
    <source>
        <dbReference type="ARBA" id="ARBA00046271"/>
    </source>
</evidence>
<proteinExistence type="inferred from homology"/>
<evidence type="ECO:0000256" key="3">
    <source>
        <dbReference type="ARBA" id="ARBA00022448"/>
    </source>
</evidence>
<sequence length="771" mass="86013">MSEILLQYSLLGYILIANYEILLSLKLYLTLCFGFAALAVAEPEKHQWKYLTVIAGGLGWFVNGILNGFIYSLLSPTALWGMGIVSAITWQFVYDIKGDDTNRKIPFSVRLGSMVALFISCWVQLDFNNGEFTLFFNGFMHFLWKVTAKSLLILIGLQLAAPILLYQGIPDPFNIWTEINFGLRILPQYLMMRLYPIYSRVYRPSGAFIVNTWMSTVKKYHSDEAITVPSGEISLTFDQVNKKINQMASILLKHGVGPKDSVALILENSPDFFITWFAVLKIGGTAAFINTNLKENALAHVLKEASAKVIVMHESLVGNIMTIEHSEFDILFFDGTKKFAFGTNIDISTGSEKEPDPKLRSDISISDPAAYIYTSGTTGLPKAAIISHSRLYVAMKLSSALQGVVHEDRIYICLPLYHSAGGMLGLGMMVHNGATVILSKKFSASRFIAECRATRATGAQYIGELCRYLMNTPEKFSDKDHSLKFMIGNGLRPEIWLAFKQRFGIPKIIEFYMATEGNVQLFNVQDNDNFGIGSMGRFGLITGVLSTRTLIKIDQITGEPVRGPDGFCQVCKDGEPGELIGQIKNNDPQAAYVGYKGESSKTTKKILTNVFRKGDAYFETGDIAKRDYWGYVYFVDRIGDTFRWKGENVSTTEVAKAFTPIAEIEETNVYGVAVPGFDGRAGMAALIVKENFDIDQLAPVLTKSLPSYAIPVFIRILPEMHSTGTMKQVKTQFRNEGCDPNIVKDPIYRFEGGKYVPFTIEDYQKVSTLKI</sequence>
<name>A0AAD5UKY8_9FUNG</name>
<evidence type="ECO:0000256" key="1">
    <source>
        <dbReference type="ARBA" id="ARBA00004651"/>
    </source>
</evidence>
<dbReference type="GO" id="GO:0004467">
    <property type="term" value="F:long-chain fatty acid-CoA ligase activity"/>
    <property type="evidence" value="ECO:0007669"/>
    <property type="project" value="TreeGrafter"/>
</dbReference>
<organism evidence="20 21">
    <name type="scientific">Boothiomyces macroporosus</name>
    <dbReference type="NCBI Taxonomy" id="261099"/>
    <lineage>
        <taxon>Eukaryota</taxon>
        <taxon>Fungi</taxon>
        <taxon>Fungi incertae sedis</taxon>
        <taxon>Chytridiomycota</taxon>
        <taxon>Chytridiomycota incertae sedis</taxon>
        <taxon>Chytridiomycetes</taxon>
        <taxon>Rhizophydiales</taxon>
        <taxon>Terramycetaceae</taxon>
        <taxon>Boothiomyces</taxon>
    </lineage>
</organism>
<comment type="function">
    <text evidence="15">Acyl-CoA synthetase required for both the import of long chain fatty acids (LCFAs) (C14-C18) and the activation very long chain fatty acids (VLCFAs) (C20-C26) by esterification of the fatty acids into metabolically active CoA-thioesters for subsequent degradation or incorporation into phospholipids. The transport and fatty acyl-CoA synthetase activities are genetically separable and are thus independent activities. Esterifies VLCFAs in the peroxisome matrix. The VLCFAs are actively transported into peroxisomes by a PXA1-PXA2 heterodimeric transporter in the peroxisomal membrane.</text>
</comment>
<dbReference type="FunFam" id="3.30.300.30:FF:000002">
    <property type="entry name" value="Long-chain fatty acid transport protein 1"/>
    <property type="match status" value="1"/>
</dbReference>
<dbReference type="PROSITE" id="PS00455">
    <property type="entry name" value="AMP_BINDING"/>
    <property type="match status" value="1"/>
</dbReference>
<dbReference type="GO" id="GO:0005778">
    <property type="term" value="C:peroxisomal membrane"/>
    <property type="evidence" value="ECO:0007669"/>
    <property type="project" value="UniProtKB-SubCell"/>
</dbReference>
<evidence type="ECO:0000256" key="7">
    <source>
        <dbReference type="ARBA" id="ARBA00022741"/>
    </source>
</evidence>
<dbReference type="GO" id="GO:0005324">
    <property type="term" value="F:long-chain fatty acid transmembrane transporter activity"/>
    <property type="evidence" value="ECO:0007669"/>
    <property type="project" value="TreeGrafter"/>
</dbReference>
<keyword evidence="9 18" id="KW-1133">Transmembrane helix</keyword>
<evidence type="ECO:0000256" key="4">
    <source>
        <dbReference type="ARBA" id="ARBA00022475"/>
    </source>
</evidence>
<dbReference type="Pfam" id="PF00501">
    <property type="entry name" value="AMP-binding"/>
    <property type="match status" value="1"/>
</dbReference>
<dbReference type="Gene3D" id="3.40.50.12780">
    <property type="entry name" value="N-terminal domain of ligase-like"/>
    <property type="match status" value="1"/>
</dbReference>
<comment type="similarity">
    <text evidence="2">Belongs to the ATP-dependent AMP-binding enzyme family.</text>
</comment>
<evidence type="ECO:0000256" key="15">
    <source>
        <dbReference type="ARBA" id="ARBA00060276"/>
    </source>
</evidence>
<feature type="domain" description="AMP-dependent synthetase/ligase" evidence="19">
    <location>
        <begin position="217"/>
        <end position="579"/>
    </location>
</feature>
<dbReference type="EMBL" id="JADGKB010000031">
    <property type="protein sequence ID" value="KAJ3258052.1"/>
    <property type="molecule type" value="Genomic_DNA"/>
</dbReference>
<dbReference type="GO" id="GO:0005886">
    <property type="term" value="C:plasma membrane"/>
    <property type="evidence" value="ECO:0007669"/>
    <property type="project" value="UniProtKB-SubCell"/>
</dbReference>
<evidence type="ECO:0000256" key="17">
    <source>
        <dbReference type="ARBA" id="ARBA00078285"/>
    </source>
</evidence>